<accession>A0A6G1KY99</accession>
<feature type="compositionally biased region" description="Low complexity" evidence="1">
    <location>
        <begin position="175"/>
        <end position="186"/>
    </location>
</feature>
<dbReference type="Proteomes" id="UP000799436">
    <property type="component" value="Unassembled WGS sequence"/>
</dbReference>
<protein>
    <submittedName>
        <fullName evidence="2">Uncharacterized protein</fullName>
    </submittedName>
</protein>
<feature type="compositionally biased region" description="Low complexity" evidence="1">
    <location>
        <begin position="79"/>
        <end position="92"/>
    </location>
</feature>
<dbReference type="EMBL" id="ML995895">
    <property type="protein sequence ID" value="KAF2765302.1"/>
    <property type="molecule type" value="Genomic_DNA"/>
</dbReference>
<reference evidence="2" key="1">
    <citation type="journal article" date="2020" name="Stud. Mycol.">
        <title>101 Dothideomycetes genomes: a test case for predicting lifestyles and emergence of pathogens.</title>
        <authorList>
            <person name="Haridas S."/>
            <person name="Albert R."/>
            <person name="Binder M."/>
            <person name="Bloem J."/>
            <person name="Labutti K."/>
            <person name="Salamov A."/>
            <person name="Andreopoulos B."/>
            <person name="Baker S."/>
            <person name="Barry K."/>
            <person name="Bills G."/>
            <person name="Bluhm B."/>
            <person name="Cannon C."/>
            <person name="Castanera R."/>
            <person name="Culley D."/>
            <person name="Daum C."/>
            <person name="Ezra D."/>
            <person name="Gonzalez J."/>
            <person name="Henrissat B."/>
            <person name="Kuo A."/>
            <person name="Liang C."/>
            <person name="Lipzen A."/>
            <person name="Lutzoni F."/>
            <person name="Magnuson J."/>
            <person name="Mondo S."/>
            <person name="Nolan M."/>
            <person name="Ohm R."/>
            <person name="Pangilinan J."/>
            <person name="Park H.-J."/>
            <person name="Ramirez L."/>
            <person name="Alfaro M."/>
            <person name="Sun H."/>
            <person name="Tritt A."/>
            <person name="Yoshinaga Y."/>
            <person name="Zwiers L.-H."/>
            <person name="Turgeon B."/>
            <person name="Goodwin S."/>
            <person name="Spatafora J."/>
            <person name="Crous P."/>
            <person name="Grigoriev I."/>
        </authorList>
    </citation>
    <scope>NUCLEOTIDE SEQUENCE</scope>
    <source>
        <strain evidence="2">CBS 116005</strain>
    </source>
</reference>
<sequence>MRLTPKVPRAAAPSACLSSSAHCLASSHSGTHRLGPSQLSALSQAQIRHSPGGKKFVRSTNKNRDTPCFLTAPCRPWSTSAQPIPPTTAAAPPASPPPRPQTPQQCPARASLPQHRRPSLATVPSRQRCTSQHLGKDRTRCNLTNRTITGTDTERNPDRRSHHHRLRRPRRDAHPLLLHPAPASPAQTPLRRKTTLVRHPHPHPQALPLQLRHRLRIHYGRPGLRPLRLW</sequence>
<organism evidence="2 3">
    <name type="scientific">Teratosphaeria nubilosa</name>
    <dbReference type="NCBI Taxonomy" id="161662"/>
    <lineage>
        <taxon>Eukaryota</taxon>
        <taxon>Fungi</taxon>
        <taxon>Dikarya</taxon>
        <taxon>Ascomycota</taxon>
        <taxon>Pezizomycotina</taxon>
        <taxon>Dothideomycetes</taxon>
        <taxon>Dothideomycetidae</taxon>
        <taxon>Mycosphaerellales</taxon>
        <taxon>Teratosphaeriaceae</taxon>
        <taxon>Teratosphaeria</taxon>
    </lineage>
</organism>
<dbReference type="AlphaFoldDB" id="A0A6G1KY99"/>
<gene>
    <name evidence="2" type="ORF">EJ03DRAFT_210273</name>
</gene>
<keyword evidence="3" id="KW-1185">Reference proteome</keyword>
<feature type="compositionally biased region" description="Polar residues" evidence="1">
    <location>
        <begin position="122"/>
        <end position="133"/>
    </location>
</feature>
<evidence type="ECO:0000256" key="1">
    <source>
        <dbReference type="SAM" id="MobiDB-lite"/>
    </source>
</evidence>
<evidence type="ECO:0000313" key="2">
    <source>
        <dbReference type="EMBL" id="KAF2765302.1"/>
    </source>
</evidence>
<evidence type="ECO:0000313" key="3">
    <source>
        <dbReference type="Proteomes" id="UP000799436"/>
    </source>
</evidence>
<feature type="compositionally biased region" description="Basic residues" evidence="1">
    <location>
        <begin position="160"/>
        <end position="171"/>
    </location>
</feature>
<feature type="compositionally biased region" description="Polar residues" evidence="1">
    <location>
        <begin position="141"/>
        <end position="151"/>
    </location>
</feature>
<name>A0A6G1KY99_9PEZI</name>
<proteinExistence type="predicted"/>
<feature type="region of interest" description="Disordered" evidence="1">
    <location>
        <begin position="79"/>
        <end position="189"/>
    </location>
</feature>